<dbReference type="InterPro" id="IPR051540">
    <property type="entry name" value="S-2-haloacid_dehalogenase"/>
</dbReference>
<dbReference type="GO" id="GO:0016787">
    <property type="term" value="F:hydrolase activity"/>
    <property type="evidence" value="ECO:0007669"/>
    <property type="project" value="UniProtKB-KW"/>
</dbReference>
<accession>A0ABX0A3T0</accession>
<keyword evidence="3" id="KW-1185">Reference proteome</keyword>
<dbReference type="InterPro" id="IPR036412">
    <property type="entry name" value="HAD-like_sf"/>
</dbReference>
<dbReference type="PRINTS" id="PR00413">
    <property type="entry name" value="HADHALOGNASE"/>
</dbReference>
<sequence length="246" mass="27338">MIKGILIDYGGTIDTNGLHWANVLKDSYAQYEPTVGDQLFADAYVFGERSLAINPLVKPSHNFFDILRLKVAQQFNFLKEKGCMLRDENIENIAAQCNGFAEATIAKATPILEQLADAFPLVMVSNFYGNLNTVLKDFNIAHLFRHVVESAVVGVRKPDPKIYQLGVEALQLPPGECVVIGDSFGKDIVPAKQCGCAAIWLNAKGWEEDRHTIAQDGYKADAEIKDFLETPAAIRSLQKAYNFWKV</sequence>
<reference evidence="2 3" key="1">
    <citation type="submission" date="2020-01" db="EMBL/GenBank/DDBJ databases">
        <title>Genome analysis.</title>
        <authorList>
            <person name="Wu S."/>
            <person name="Wang G."/>
        </authorList>
    </citation>
    <scope>NUCLEOTIDE SEQUENCE [LARGE SCALE GENOMIC DNA]</scope>
    <source>
        <strain evidence="2 3">SYL130</strain>
    </source>
</reference>
<dbReference type="RefSeq" id="WP_161820140.1">
    <property type="nucleotide sequence ID" value="NZ_JAACJS010000015.1"/>
</dbReference>
<dbReference type="PANTHER" id="PTHR43316">
    <property type="entry name" value="HYDROLASE, HALOACID DELAHOGENASE-RELATED"/>
    <property type="match status" value="1"/>
</dbReference>
<keyword evidence="1 2" id="KW-0378">Hydrolase</keyword>
<dbReference type="InterPro" id="IPR023214">
    <property type="entry name" value="HAD_sf"/>
</dbReference>
<gene>
    <name evidence="2" type="ORF">GWC95_18265</name>
</gene>
<proteinExistence type="predicted"/>
<protein>
    <submittedName>
        <fullName evidence="2">HAD family hydrolase</fullName>
    </submittedName>
</protein>
<dbReference type="Pfam" id="PF00702">
    <property type="entry name" value="Hydrolase"/>
    <property type="match status" value="1"/>
</dbReference>
<dbReference type="NCBIfam" id="TIGR01549">
    <property type="entry name" value="HAD-SF-IA-v1"/>
    <property type="match status" value="1"/>
</dbReference>
<comment type="caution">
    <text evidence="2">The sequence shown here is derived from an EMBL/GenBank/DDBJ whole genome shotgun (WGS) entry which is preliminary data.</text>
</comment>
<dbReference type="SUPFAM" id="SSF56784">
    <property type="entry name" value="HAD-like"/>
    <property type="match status" value="1"/>
</dbReference>
<evidence type="ECO:0000313" key="2">
    <source>
        <dbReference type="EMBL" id="NCI51875.1"/>
    </source>
</evidence>
<dbReference type="SFLD" id="SFLDS00003">
    <property type="entry name" value="Haloacid_Dehalogenase"/>
    <property type="match status" value="1"/>
</dbReference>
<dbReference type="EMBL" id="JAACJS010000015">
    <property type="protein sequence ID" value="NCI51875.1"/>
    <property type="molecule type" value="Genomic_DNA"/>
</dbReference>
<organism evidence="2 3">
    <name type="scientific">Sediminibacterium roseum</name>
    <dbReference type="NCBI Taxonomy" id="1978412"/>
    <lineage>
        <taxon>Bacteria</taxon>
        <taxon>Pseudomonadati</taxon>
        <taxon>Bacteroidota</taxon>
        <taxon>Chitinophagia</taxon>
        <taxon>Chitinophagales</taxon>
        <taxon>Chitinophagaceae</taxon>
        <taxon>Sediminibacterium</taxon>
    </lineage>
</organism>
<dbReference type="NCBIfam" id="TIGR01509">
    <property type="entry name" value="HAD-SF-IA-v3"/>
    <property type="match status" value="1"/>
</dbReference>
<dbReference type="Proteomes" id="UP000753802">
    <property type="component" value="Unassembled WGS sequence"/>
</dbReference>
<evidence type="ECO:0000256" key="1">
    <source>
        <dbReference type="ARBA" id="ARBA00022801"/>
    </source>
</evidence>
<dbReference type="SFLD" id="SFLDG01129">
    <property type="entry name" value="C1.5:_HAD__Beta-PGM__Phosphata"/>
    <property type="match status" value="1"/>
</dbReference>
<name>A0ABX0A3T0_9BACT</name>
<evidence type="ECO:0000313" key="3">
    <source>
        <dbReference type="Proteomes" id="UP000753802"/>
    </source>
</evidence>
<dbReference type="Gene3D" id="3.40.50.1000">
    <property type="entry name" value="HAD superfamily/HAD-like"/>
    <property type="match status" value="1"/>
</dbReference>
<dbReference type="InterPro" id="IPR006439">
    <property type="entry name" value="HAD-SF_hydro_IA"/>
</dbReference>